<organism evidence="2 3">
    <name type="scientific">Pandoraea terrigena</name>
    <dbReference type="NCBI Taxonomy" id="2508292"/>
    <lineage>
        <taxon>Bacteria</taxon>
        <taxon>Pseudomonadati</taxon>
        <taxon>Pseudomonadota</taxon>
        <taxon>Betaproteobacteria</taxon>
        <taxon>Burkholderiales</taxon>
        <taxon>Burkholderiaceae</taxon>
        <taxon>Pandoraea</taxon>
    </lineage>
</organism>
<keyword evidence="3" id="KW-1185">Reference proteome</keyword>
<reference evidence="2 3" key="1">
    <citation type="submission" date="2019-08" db="EMBL/GenBank/DDBJ databases">
        <authorList>
            <person name="Peeters C."/>
        </authorList>
    </citation>
    <scope>NUCLEOTIDE SEQUENCE [LARGE SCALE GENOMIC DNA]</scope>
    <source>
        <strain evidence="2 3">LMG 31013</strain>
    </source>
</reference>
<evidence type="ECO:0000313" key="2">
    <source>
        <dbReference type="EMBL" id="VVD85646.1"/>
    </source>
</evidence>
<dbReference type="OrthoDB" id="8937751at2"/>
<gene>
    <name evidence="2" type="ORF">PTE31013_01361</name>
</gene>
<evidence type="ECO:0000313" key="3">
    <source>
        <dbReference type="Proteomes" id="UP000334380"/>
    </source>
</evidence>
<protein>
    <submittedName>
        <fullName evidence="2">Response regulator receiver:CheW-like protein:ATP-binding region, ATPase-like:Hpt</fullName>
    </submittedName>
</protein>
<proteinExistence type="predicted"/>
<feature type="region of interest" description="Disordered" evidence="1">
    <location>
        <begin position="1"/>
        <end position="25"/>
    </location>
</feature>
<dbReference type="GO" id="GO:0005524">
    <property type="term" value="F:ATP binding"/>
    <property type="evidence" value="ECO:0007669"/>
    <property type="project" value="UniProtKB-KW"/>
</dbReference>
<dbReference type="Proteomes" id="UP000334380">
    <property type="component" value="Unassembled WGS sequence"/>
</dbReference>
<keyword evidence="2" id="KW-0547">Nucleotide-binding</keyword>
<dbReference type="RefSeq" id="WP_150612029.1">
    <property type="nucleotide sequence ID" value="NZ_CABPRU010000002.1"/>
</dbReference>
<dbReference type="AlphaFoldDB" id="A0A5E4TBT8"/>
<feature type="compositionally biased region" description="Polar residues" evidence="1">
    <location>
        <begin position="1"/>
        <end position="19"/>
    </location>
</feature>
<sequence>MVTPQTPSDTTINTPGTSPRETRDTPLWRLPEVADALTEASDAWSNGPAASLGPLRRANRLLQSSGHADWALHGERLVQAIAEAAYGESGGQDALRNALRRFERDVWSVGIPLASVPATADAHAVSENWAGAPSPGELRMAGWAVAQPRLDGLPAGTAPLRADVERVLLRLLRPDAQATDTTAALGQLADLAADLHRAGATAPLDYWRLAAAWLRFARTPLSLADKRQIGRMNMALRKQLTRRDVPDAGAASAAAPSAVASAGAKGASEAVPGRDLLEALATWHSQAPDRWLGTLLTDFGVLRHPGHLPEPLVDAAQVAQKQGAGNSSRDWLRIGPLAVRQDVCQTFLSLADDALPNLNDPAVAAKVAEYSAGIGLAPVARLAAAVAATGERLAVSPPAAPGGPAALAMTVKALRGMLHQFAADTYPESRPDLIAEMAMWRERALDASVFGQRLVTGRDVP</sequence>
<keyword evidence="2" id="KW-0067">ATP-binding</keyword>
<dbReference type="EMBL" id="CABPRU010000002">
    <property type="protein sequence ID" value="VVD85646.1"/>
    <property type="molecule type" value="Genomic_DNA"/>
</dbReference>
<accession>A0A5E4TBT8</accession>
<evidence type="ECO:0000256" key="1">
    <source>
        <dbReference type="SAM" id="MobiDB-lite"/>
    </source>
</evidence>
<name>A0A5E4TBT8_9BURK</name>